<dbReference type="Pfam" id="PF06119">
    <property type="entry name" value="NIDO"/>
    <property type="match status" value="1"/>
</dbReference>
<reference evidence="4" key="1">
    <citation type="submission" date="2021-01" db="UniProtKB">
        <authorList>
            <consortium name="EnsemblMetazoa"/>
        </authorList>
    </citation>
    <scope>IDENTIFICATION</scope>
</reference>
<dbReference type="InterPro" id="IPR036508">
    <property type="entry name" value="Chitin-bd_dom_sf"/>
</dbReference>
<feature type="signal peptide" evidence="2">
    <location>
        <begin position="1"/>
        <end position="20"/>
    </location>
</feature>
<dbReference type="InterPro" id="IPR051495">
    <property type="entry name" value="Epithelial_Barrier/Signaling"/>
</dbReference>
<sequence>MKTIFLITFITYLTITSINAAKHFEQNDFQLYYPFFPFGKNFDYVLTDPPNYIFSETDEDLGFFNHYLSKDLPIFHDLHVRDIFMGVNGYVSFGAPYQSNKAEKYPAPFPGISVFHTDLIFTDLKDSHFSFQEYTEKDKAFMALAQFELEVFGQVKNFYPNHVVTVTWSKAQKKNGKGQATFQLVIISDGFNTYFVLNYKDINISRPKKNFCPVTIGWQENYKSYFAHENMQLVPGSPYKPIRMQRRSNVHFPGKWIYSGFASKIALKNMQTPPPSPTTAKPLPAACPSEVFCKFTKRTINAWPGYPGFYVVCPPGGKPVCMACAGNTVFSKKCRTCVHPEQLKKAKKEVCPKPQKSSMKKVKQTPQCNHREAKRFCTLKKEQCHKGKTTLFQGRFRNHNDLLSRTFYLCVDIYGSFCMPCPPGTVFARTGPHMGACVHPYQARNIVW</sequence>
<dbReference type="RefSeq" id="XP_066936812.1">
    <property type="nucleotide sequence ID" value="XM_067080711.1"/>
</dbReference>
<dbReference type="OrthoDB" id="5971801at2759"/>
<evidence type="ECO:0000256" key="1">
    <source>
        <dbReference type="ARBA" id="ARBA00023157"/>
    </source>
</evidence>
<evidence type="ECO:0000256" key="2">
    <source>
        <dbReference type="SAM" id="SignalP"/>
    </source>
</evidence>
<feature type="domain" description="NIDO" evidence="3">
    <location>
        <begin position="120"/>
        <end position="266"/>
    </location>
</feature>
<dbReference type="GeneID" id="136824739"/>
<organism evidence="4 5">
    <name type="scientific">Clytia hemisphaerica</name>
    <dbReference type="NCBI Taxonomy" id="252671"/>
    <lineage>
        <taxon>Eukaryota</taxon>
        <taxon>Metazoa</taxon>
        <taxon>Cnidaria</taxon>
        <taxon>Hydrozoa</taxon>
        <taxon>Hydroidolina</taxon>
        <taxon>Leptothecata</taxon>
        <taxon>Obeliida</taxon>
        <taxon>Clytiidae</taxon>
        <taxon>Clytia</taxon>
    </lineage>
</organism>
<dbReference type="Proteomes" id="UP000594262">
    <property type="component" value="Unplaced"/>
</dbReference>
<protein>
    <recommendedName>
        <fullName evidence="3">NIDO domain-containing protein</fullName>
    </recommendedName>
</protein>
<proteinExistence type="predicted"/>
<feature type="chain" id="PRO_5029847396" description="NIDO domain-containing protein" evidence="2">
    <location>
        <begin position="21"/>
        <end position="448"/>
    </location>
</feature>
<dbReference type="GO" id="GO:0007160">
    <property type="term" value="P:cell-matrix adhesion"/>
    <property type="evidence" value="ECO:0007669"/>
    <property type="project" value="InterPro"/>
</dbReference>
<keyword evidence="1" id="KW-1015">Disulfide bond</keyword>
<evidence type="ECO:0000313" key="5">
    <source>
        <dbReference type="Proteomes" id="UP000594262"/>
    </source>
</evidence>
<accession>A0A7M5XBR9</accession>
<dbReference type="EnsemblMetazoa" id="CLYHEMT020718.1">
    <property type="protein sequence ID" value="CLYHEMP020718.1"/>
    <property type="gene ID" value="CLYHEMG020718"/>
</dbReference>
<evidence type="ECO:0000313" key="4">
    <source>
        <dbReference type="EnsemblMetazoa" id="CLYHEMP020718.1"/>
    </source>
</evidence>
<dbReference type="GO" id="GO:0005176">
    <property type="term" value="F:ErbB-2 class receptor binding"/>
    <property type="evidence" value="ECO:0007669"/>
    <property type="project" value="TreeGrafter"/>
</dbReference>
<dbReference type="PANTHER" id="PTHR13802">
    <property type="entry name" value="MUCIN 4-RELATED"/>
    <property type="match status" value="1"/>
</dbReference>
<keyword evidence="2" id="KW-0732">Signal</keyword>
<dbReference type="GO" id="GO:0008061">
    <property type="term" value="F:chitin binding"/>
    <property type="evidence" value="ECO:0007669"/>
    <property type="project" value="InterPro"/>
</dbReference>
<dbReference type="SMART" id="SM00539">
    <property type="entry name" value="NIDO"/>
    <property type="match status" value="1"/>
</dbReference>
<dbReference type="PANTHER" id="PTHR13802:SF52">
    <property type="entry name" value="MUCIN-4"/>
    <property type="match status" value="1"/>
</dbReference>
<evidence type="ECO:0000259" key="3">
    <source>
        <dbReference type="SMART" id="SM00539"/>
    </source>
</evidence>
<dbReference type="SUPFAM" id="SSF57625">
    <property type="entry name" value="Invertebrate chitin-binding proteins"/>
    <property type="match status" value="1"/>
</dbReference>
<keyword evidence="5" id="KW-1185">Reference proteome</keyword>
<dbReference type="InterPro" id="IPR003886">
    <property type="entry name" value="NIDO_dom"/>
</dbReference>
<name>A0A7M5XBR9_9CNID</name>
<dbReference type="AlphaFoldDB" id="A0A7M5XBR9"/>